<dbReference type="GO" id="GO:0017168">
    <property type="term" value="F:5-oxoprolinase (ATP-hydrolyzing) activity"/>
    <property type="evidence" value="ECO:0007669"/>
    <property type="project" value="TreeGrafter"/>
</dbReference>
<dbReference type="InterPro" id="IPR002821">
    <property type="entry name" value="Hydantoinase_A"/>
</dbReference>
<dbReference type="SUPFAM" id="SSF53067">
    <property type="entry name" value="Actin-like ATPase domain"/>
    <property type="match status" value="1"/>
</dbReference>
<organism evidence="4 5">
    <name type="scientific">Azorhizobium oxalatiphilum</name>
    <dbReference type="NCBI Taxonomy" id="980631"/>
    <lineage>
        <taxon>Bacteria</taxon>
        <taxon>Pseudomonadati</taxon>
        <taxon>Pseudomonadota</taxon>
        <taxon>Alphaproteobacteria</taxon>
        <taxon>Hyphomicrobiales</taxon>
        <taxon>Xanthobacteraceae</taxon>
        <taxon>Azorhizobium</taxon>
    </lineage>
</organism>
<protein>
    <recommendedName>
        <fullName evidence="6">N-methylhydantoinase A</fullName>
    </recommendedName>
</protein>
<dbReference type="Pfam" id="PF01968">
    <property type="entry name" value="Hydantoinase_A"/>
    <property type="match status" value="1"/>
</dbReference>
<dbReference type="Pfam" id="PF19278">
    <property type="entry name" value="Hydant_A_C"/>
    <property type="match status" value="1"/>
</dbReference>
<feature type="domain" description="Acetophenone carboxylase-like C-terminal" evidence="3">
    <location>
        <begin position="517"/>
        <end position="680"/>
    </location>
</feature>
<dbReference type="InterPro" id="IPR045079">
    <property type="entry name" value="Oxoprolinase-like"/>
</dbReference>
<evidence type="ECO:0000259" key="1">
    <source>
        <dbReference type="Pfam" id="PF01968"/>
    </source>
</evidence>
<gene>
    <name evidence="4" type="ORF">GCM10007301_12430</name>
</gene>
<dbReference type="PANTHER" id="PTHR11365">
    <property type="entry name" value="5-OXOPROLINASE RELATED"/>
    <property type="match status" value="1"/>
</dbReference>
<dbReference type="GO" id="GO:0006749">
    <property type="term" value="P:glutathione metabolic process"/>
    <property type="evidence" value="ECO:0007669"/>
    <property type="project" value="TreeGrafter"/>
</dbReference>
<dbReference type="PANTHER" id="PTHR11365:SF23">
    <property type="entry name" value="HYPOTHETICAL 5-OXOPROLINASE (EUROFUNG)-RELATED"/>
    <property type="match status" value="1"/>
</dbReference>
<proteinExistence type="predicted"/>
<dbReference type="InterPro" id="IPR043129">
    <property type="entry name" value="ATPase_NBD"/>
</dbReference>
<sequence>MGGQRDGVLIGVDVGGTFTDLVLSDEAGALHFVKSPSTPADPSQGVVNALALMASERGESLDDLLKQVGVFIHGTTVATNILVQRNGAKLGLITTRGFRDLIELRDGSRAERYRLRTAPPEPIAERPLRLEVAERVGPAGELLEALDMAGVEAAIETLRQAGVDGVVVAFLHSHVRPDHELAVRAAIEKAGATTGWQPFVSLSHEVLSREGEYDRLSTALVNAYVGPGLEAYLNHLFGQLNARGITVPVFVMQSSGGVLPIAAAAKRAVGAVTSGPAGGAMSGALFARSLGLKNVVTYDTGGTSTDVCVIDNGVPVESGRAEIAGLRITAPAIDVNPIGIGGGSLARVDASGILAVGPLSAGAMPGPACFGHGGDRATLTDANLVLGLISPDTFLGGRMTLSVDAARAVIEKDVARPLGVSIEEAAYAVHVLASSGITEGIRLATVRRGQDPRDFALMSFGGAGGLHANEVARELQIPKVVIPRMASVLSALGFLAADIRQDLQQTLGRPIRSLTEQELAVLFDELEAKGRKLLAETGVGASEMRVQRSIECRYGRQVHGIPVMLGESLDPVELEHAFTEAYRGLYQHAHENEPGIIDTCRVSVFGALPKISLPQGKAGGADPKVAFRGTRKLYLGRFIEAGIYWFDDLTPGMRVAGPAIVESASTTILVEPGSAAVLDAAGSLVIETGIAAEASNIIELGAA</sequence>
<name>A0A917F7F2_9HYPH</name>
<dbReference type="Gene3D" id="3.30.420.40">
    <property type="match status" value="1"/>
</dbReference>
<dbReference type="InterPro" id="IPR008040">
    <property type="entry name" value="Hydant_A_N"/>
</dbReference>
<evidence type="ECO:0000259" key="3">
    <source>
        <dbReference type="Pfam" id="PF19278"/>
    </source>
</evidence>
<reference evidence="4" key="1">
    <citation type="journal article" date="2014" name="Int. J. Syst. Evol. Microbiol.">
        <title>Complete genome sequence of Corynebacterium casei LMG S-19264T (=DSM 44701T), isolated from a smear-ripened cheese.</title>
        <authorList>
            <consortium name="US DOE Joint Genome Institute (JGI-PGF)"/>
            <person name="Walter F."/>
            <person name="Albersmeier A."/>
            <person name="Kalinowski J."/>
            <person name="Ruckert C."/>
        </authorList>
    </citation>
    <scope>NUCLEOTIDE SEQUENCE</scope>
    <source>
        <strain evidence="4">CCM 7897</strain>
    </source>
</reference>
<feature type="domain" description="Hydantoinase A/oxoprolinase" evidence="1">
    <location>
        <begin position="215"/>
        <end position="502"/>
    </location>
</feature>
<dbReference type="EMBL" id="BMCT01000001">
    <property type="protein sequence ID" value="GGF54413.1"/>
    <property type="molecule type" value="Genomic_DNA"/>
</dbReference>
<evidence type="ECO:0000259" key="2">
    <source>
        <dbReference type="Pfam" id="PF05378"/>
    </source>
</evidence>
<accession>A0A917F7F2</accession>
<keyword evidence="5" id="KW-1185">Reference proteome</keyword>
<evidence type="ECO:0000313" key="5">
    <source>
        <dbReference type="Proteomes" id="UP000606044"/>
    </source>
</evidence>
<evidence type="ECO:0008006" key="6">
    <source>
        <dbReference type="Google" id="ProtNLM"/>
    </source>
</evidence>
<dbReference type="RefSeq" id="WP_188576362.1">
    <property type="nucleotide sequence ID" value="NZ_BMCT01000001.1"/>
</dbReference>
<dbReference type="Pfam" id="PF05378">
    <property type="entry name" value="Hydant_A_N"/>
    <property type="match status" value="1"/>
</dbReference>
<dbReference type="GO" id="GO:0005829">
    <property type="term" value="C:cytosol"/>
    <property type="evidence" value="ECO:0007669"/>
    <property type="project" value="TreeGrafter"/>
</dbReference>
<reference evidence="4" key="2">
    <citation type="submission" date="2020-09" db="EMBL/GenBank/DDBJ databases">
        <authorList>
            <person name="Sun Q."/>
            <person name="Sedlacek I."/>
        </authorList>
    </citation>
    <scope>NUCLEOTIDE SEQUENCE</scope>
    <source>
        <strain evidence="4">CCM 7897</strain>
    </source>
</reference>
<evidence type="ECO:0000313" key="4">
    <source>
        <dbReference type="EMBL" id="GGF54413.1"/>
    </source>
</evidence>
<dbReference type="AlphaFoldDB" id="A0A917F7F2"/>
<dbReference type="InterPro" id="IPR049517">
    <property type="entry name" value="ACX-like_C"/>
</dbReference>
<dbReference type="Proteomes" id="UP000606044">
    <property type="component" value="Unassembled WGS sequence"/>
</dbReference>
<feature type="domain" description="Hydantoinase/oxoprolinase N-terminal" evidence="2">
    <location>
        <begin position="10"/>
        <end position="190"/>
    </location>
</feature>
<comment type="caution">
    <text evidence="4">The sequence shown here is derived from an EMBL/GenBank/DDBJ whole genome shotgun (WGS) entry which is preliminary data.</text>
</comment>